<keyword evidence="3" id="KW-1185">Reference proteome</keyword>
<reference evidence="2" key="2">
    <citation type="submission" date="2020-11" db="EMBL/GenBank/DDBJ databases">
        <authorList>
            <consortium name="DOE Joint Genome Institute"/>
            <person name="Kuo A."/>
            <person name="Miyauchi S."/>
            <person name="Kiss E."/>
            <person name="Drula E."/>
            <person name="Kohler A."/>
            <person name="Sanchez-Garcia M."/>
            <person name="Andreopoulos B."/>
            <person name="Barry K.W."/>
            <person name="Bonito G."/>
            <person name="Buee M."/>
            <person name="Carver A."/>
            <person name="Chen C."/>
            <person name="Cichocki N."/>
            <person name="Clum A."/>
            <person name="Culley D."/>
            <person name="Crous P.W."/>
            <person name="Fauchery L."/>
            <person name="Girlanda M."/>
            <person name="Hayes R."/>
            <person name="Keri Z."/>
            <person name="Labutti K."/>
            <person name="Lipzen A."/>
            <person name="Lombard V."/>
            <person name="Magnuson J."/>
            <person name="Maillard F."/>
            <person name="Morin E."/>
            <person name="Murat C."/>
            <person name="Nolan M."/>
            <person name="Ohm R."/>
            <person name="Pangilinan J."/>
            <person name="Pereira M."/>
            <person name="Perotto S."/>
            <person name="Peter M."/>
            <person name="Riley R."/>
            <person name="Sitrit Y."/>
            <person name="Stielow B."/>
            <person name="Szollosi G."/>
            <person name="Zifcakova L."/>
            <person name="Stursova M."/>
            <person name="Spatafora J.W."/>
            <person name="Tedersoo L."/>
            <person name="Vaario L.-M."/>
            <person name="Yamada A."/>
            <person name="Yan M."/>
            <person name="Wang P."/>
            <person name="Xu J."/>
            <person name="Bruns T."/>
            <person name="Baldrian P."/>
            <person name="Vilgalys R."/>
            <person name="Henrissat B."/>
            <person name="Grigoriev I.V."/>
            <person name="Hibbett D."/>
            <person name="Nagy L.G."/>
            <person name="Martin F.M."/>
        </authorList>
    </citation>
    <scope>NUCLEOTIDE SEQUENCE</scope>
    <source>
        <strain evidence="2">UH-Tt-Lm1</strain>
    </source>
</reference>
<dbReference type="Proteomes" id="UP000736335">
    <property type="component" value="Unassembled WGS sequence"/>
</dbReference>
<feature type="region of interest" description="Disordered" evidence="1">
    <location>
        <begin position="61"/>
        <end position="89"/>
    </location>
</feature>
<reference evidence="2" key="1">
    <citation type="journal article" date="2020" name="Nat. Commun.">
        <title>Large-scale genome sequencing of mycorrhizal fungi provides insights into the early evolution of symbiotic traits.</title>
        <authorList>
            <person name="Miyauchi S."/>
            <person name="Kiss E."/>
            <person name="Kuo A."/>
            <person name="Drula E."/>
            <person name="Kohler A."/>
            <person name="Sanchez-Garcia M."/>
            <person name="Morin E."/>
            <person name="Andreopoulos B."/>
            <person name="Barry K.W."/>
            <person name="Bonito G."/>
            <person name="Buee M."/>
            <person name="Carver A."/>
            <person name="Chen C."/>
            <person name="Cichocki N."/>
            <person name="Clum A."/>
            <person name="Culley D."/>
            <person name="Crous P.W."/>
            <person name="Fauchery L."/>
            <person name="Girlanda M."/>
            <person name="Hayes R.D."/>
            <person name="Keri Z."/>
            <person name="LaButti K."/>
            <person name="Lipzen A."/>
            <person name="Lombard V."/>
            <person name="Magnuson J."/>
            <person name="Maillard F."/>
            <person name="Murat C."/>
            <person name="Nolan M."/>
            <person name="Ohm R.A."/>
            <person name="Pangilinan J."/>
            <person name="Pereira M.F."/>
            <person name="Perotto S."/>
            <person name="Peter M."/>
            <person name="Pfister S."/>
            <person name="Riley R."/>
            <person name="Sitrit Y."/>
            <person name="Stielow J.B."/>
            <person name="Szollosi G."/>
            <person name="Zifcakova L."/>
            <person name="Stursova M."/>
            <person name="Spatafora J.W."/>
            <person name="Tedersoo L."/>
            <person name="Vaario L.M."/>
            <person name="Yamada A."/>
            <person name="Yan M."/>
            <person name="Wang P."/>
            <person name="Xu J."/>
            <person name="Bruns T."/>
            <person name="Baldrian P."/>
            <person name="Vilgalys R."/>
            <person name="Dunand C."/>
            <person name="Henrissat B."/>
            <person name="Grigoriev I.V."/>
            <person name="Hibbett D."/>
            <person name="Nagy L.G."/>
            <person name="Martin F.M."/>
        </authorList>
    </citation>
    <scope>NUCLEOTIDE SEQUENCE</scope>
    <source>
        <strain evidence="2">UH-Tt-Lm1</strain>
    </source>
</reference>
<comment type="caution">
    <text evidence="2">The sequence shown here is derived from an EMBL/GenBank/DDBJ whole genome shotgun (WGS) entry which is preliminary data.</text>
</comment>
<dbReference type="EMBL" id="WIUZ02000011">
    <property type="protein sequence ID" value="KAF9782638.1"/>
    <property type="molecule type" value="Genomic_DNA"/>
</dbReference>
<feature type="compositionally biased region" description="Basic and acidic residues" evidence="1">
    <location>
        <begin position="125"/>
        <end position="134"/>
    </location>
</feature>
<accession>A0A9P6H9S9</accession>
<dbReference type="AlphaFoldDB" id="A0A9P6H9S9"/>
<sequence length="153" mass="16355">MGNYGTMKWRIELRSQSGIRVEQAGGGEHGETVETATTCNKRAGGTCSGVRTADRCGGIRTMTNKGGEASQVRSGRSRDYREAGDGRQGVVSEEGASRCIAMYGWIAEEGAGVARGIVVRGHYKSGRDPKEKPNLNRTSFGLTRKGLSLQQDG</sequence>
<feature type="compositionally biased region" description="Basic and acidic residues" evidence="1">
    <location>
        <begin position="76"/>
        <end position="85"/>
    </location>
</feature>
<feature type="region of interest" description="Disordered" evidence="1">
    <location>
        <begin position="123"/>
        <end position="153"/>
    </location>
</feature>
<evidence type="ECO:0000313" key="2">
    <source>
        <dbReference type="EMBL" id="KAF9782638.1"/>
    </source>
</evidence>
<evidence type="ECO:0000256" key="1">
    <source>
        <dbReference type="SAM" id="MobiDB-lite"/>
    </source>
</evidence>
<organism evidence="2 3">
    <name type="scientific">Thelephora terrestris</name>
    <dbReference type="NCBI Taxonomy" id="56493"/>
    <lineage>
        <taxon>Eukaryota</taxon>
        <taxon>Fungi</taxon>
        <taxon>Dikarya</taxon>
        <taxon>Basidiomycota</taxon>
        <taxon>Agaricomycotina</taxon>
        <taxon>Agaricomycetes</taxon>
        <taxon>Thelephorales</taxon>
        <taxon>Thelephoraceae</taxon>
        <taxon>Thelephora</taxon>
    </lineage>
</organism>
<proteinExistence type="predicted"/>
<evidence type="ECO:0000313" key="3">
    <source>
        <dbReference type="Proteomes" id="UP000736335"/>
    </source>
</evidence>
<name>A0A9P6H9S9_9AGAM</name>
<protein>
    <submittedName>
        <fullName evidence="2">Uncharacterized protein</fullName>
    </submittedName>
</protein>
<gene>
    <name evidence="2" type="ORF">BJ322DRAFT_1022236</name>
</gene>